<feature type="signal peptide" evidence="1">
    <location>
        <begin position="1"/>
        <end position="21"/>
    </location>
</feature>
<dbReference type="SUPFAM" id="SSF48726">
    <property type="entry name" value="Immunoglobulin"/>
    <property type="match status" value="1"/>
</dbReference>
<feature type="chain" id="PRO_5044702199" evidence="1">
    <location>
        <begin position="22"/>
        <end position="156"/>
    </location>
</feature>
<evidence type="ECO:0000313" key="3">
    <source>
        <dbReference type="RefSeq" id="XP_055358858.1"/>
    </source>
</evidence>
<dbReference type="RefSeq" id="XP_055358858.1">
    <property type="nucleotide sequence ID" value="XM_055502883.1"/>
</dbReference>
<gene>
    <name evidence="3 4 5 6 7" type="primary">si:dkeyp-97a10.2</name>
</gene>
<dbReference type="Proteomes" id="UP000515150">
    <property type="component" value="Chromosome 16"/>
</dbReference>
<accession>A0A9W2XAX4</accession>
<protein>
    <submittedName>
        <fullName evidence="3 4">Uncharacterized protein si:dkeyp-97a10.2</fullName>
    </submittedName>
</protein>
<evidence type="ECO:0000313" key="6">
    <source>
        <dbReference type="RefSeq" id="XP_055358861.1"/>
    </source>
</evidence>
<dbReference type="InterPro" id="IPR036179">
    <property type="entry name" value="Ig-like_dom_sf"/>
</dbReference>
<reference evidence="3 4" key="1">
    <citation type="submission" date="2025-04" db="UniProtKB">
        <authorList>
            <consortium name="RefSeq"/>
        </authorList>
    </citation>
    <scope>IDENTIFICATION</scope>
</reference>
<dbReference type="GeneID" id="129603106"/>
<evidence type="ECO:0000313" key="5">
    <source>
        <dbReference type="RefSeq" id="XP_055358860.1"/>
    </source>
</evidence>
<keyword evidence="1" id="KW-0732">Signal</keyword>
<dbReference type="RefSeq" id="XP_055358862.1">
    <property type="nucleotide sequence ID" value="XM_055502887.1"/>
</dbReference>
<dbReference type="AlphaFoldDB" id="A0A9W2XAX4"/>
<dbReference type="OrthoDB" id="8841032at2759"/>
<dbReference type="RefSeq" id="XP_055358859.1">
    <property type="nucleotide sequence ID" value="XM_055502884.1"/>
</dbReference>
<evidence type="ECO:0000256" key="1">
    <source>
        <dbReference type="SAM" id="SignalP"/>
    </source>
</evidence>
<evidence type="ECO:0000313" key="2">
    <source>
        <dbReference type="Proteomes" id="UP000515150"/>
    </source>
</evidence>
<evidence type="ECO:0000313" key="4">
    <source>
        <dbReference type="RefSeq" id="XP_055358859.1"/>
    </source>
</evidence>
<proteinExistence type="predicted"/>
<sequence>MDPQRFLCWRVLLLLLSTSRGLLVSVHILNEQPVYVIPGSSLVLRARVDPGPPQAPPAVTWEREPESGAAGARETLATCPGGSGGCAGARPGVRAGVEQLEATLQVSGYGRADGGVYVVTVRDREGATATARCIVREYEAVHHVSIGVNASHSALV</sequence>
<organism evidence="2 6">
    <name type="scientific">Betta splendens</name>
    <name type="common">Siamese fighting fish</name>
    <dbReference type="NCBI Taxonomy" id="158456"/>
    <lineage>
        <taxon>Eukaryota</taxon>
        <taxon>Metazoa</taxon>
        <taxon>Chordata</taxon>
        <taxon>Craniata</taxon>
        <taxon>Vertebrata</taxon>
        <taxon>Euteleostomi</taxon>
        <taxon>Actinopterygii</taxon>
        <taxon>Neopterygii</taxon>
        <taxon>Teleostei</taxon>
        <taxon>Neoteleostei</taxon>
        <taxon>Acanthomorphata</taxon>
        <taxon>Anabantaria</taxon>
        <taxon>Anabantiformes</taxon>
        <taxon>Anabantoidei</taxon>
        <taxon>Osphronemidae</taxon>
        <taxon>Betta</taxon>
    </lineage>
</organism>
<dbReference type="KEGG" id="bspl:129603106"/>
<name>A0A9W2XAX4_BETSP</name>
<evidence type="ECO:0000313" key="7">
    <source>
        <dbReference type="RefSeq" id="XP_055358862.1"/>
    </source>
</evidence>
<dbReference type="RefSeq" id="XP_055358860.1">
    <property type="nucleotide sequence ID" value="XM_055502885.1"/>
</dbReference>
<dbReference type="RefSeq" id="XP_055358861.1">
    <property type="nucleotide sequence ID" value="XM_055502886.1"/>
</dbReference>
<keyword evidence="2" id="KW-1185">Reference proteome</keyword>